<comment type="caution">
    <text evidence="3">The sequence shown here is derived from an EMBL/GenBank/DDBJ whole genome shotgun (WGS) entry which is preliminary data.</text>
</comment>
<sequence length="306" mass="34530">MTILSTLLSYLTANPSPLRLPQTSLHLSQQAPIFLASPESSKDTQETWLVYEQLLLSCLRTGDDTSARLCLQRLSDRFGADSPRISALAGLYDEATAQDRGELEKVCSRYEDMLKEDPTNMPIEKRHISLLTHLSRTEDAIKALTALLNHSPNDAESWSQLSALYFQQSLYAQSIFCLEEVLLILPNAYNIFARLGEVNYVASEKKMEGLVESMKHLARSVELCEWYLRGWYGLKLVTGKILEQKGSERAGVERRKVEGLNEMATKKLTEIVTKARRRDNGWEGFDEAEVEAARLLIDASDAKTVR</sequence>
<protein>
    <recommendedName>
        <fullName evidence="2">ER membrane protein complex subunit 2</fullName>
    </recommendedName>
</protein>
<keyword evidence="1" id="KW-0802">TPR repeat</keyword>
<comment type="similarity">
    <text evidence="2">Belongs to the EMC2 family.</text>
</comment>
<evidence type="ECO:0000256" key="2">
    <source>
        <dbReference type="RuleBase" id="RU367091"/>
    </source>
</evidence>
<dbReference type="InterPro" id="IPR011990">
    <property type="entry name" value="TPR-like_helical_dom_sf"/>
</dbReference>
<comment type="subcellular location">
    <subcellularLocation>
        <location evidence="2">Endoplasmic reticulum membrane</location>
        <topology evidence="2">Peripheral membrane protein</topology>
        <orientation evidence="2">Cytoplasmic side</orientation>
    </subcellularLocation>
</comment>
<keyword evidence="4" id="KW-1185">Reference proteome</keyword>
<reference evidence="3 4" key="1">
    <citation type="submission" date="2024-02" db="EMBL/GenBank/DDBJ databases">
        <title>Discinaceae phylogenomics.</title>
        <authorList>
            <person name="Dirks A.C."/>
            <person name="James T.Y."/>
        </authorList>
    </citation>
    <scope>NUCLEOTIDE SEQUENCE [LARGE SCALE GENOMIC DNA]</scope>
    <source>
        <strain evidence="3 4">ACD0624</strain>
    </source>
</reference>
<keyword evidence="2" id="KW-0472">Membrane</keyword>
<dbReference type="InterPro" id="IPR039856">
    <property type="entry name" value="EMC2-like"/>
</dbReference>
<organism evidence="3 4">
    <name type="scientific">Discina gigas</name>
    <dbReference type="NCBI Taxonomy" id="1032678"/>
    <lineage>
        <taxon>Eukaryota</taxon>
        <taxon>Fungi</taxon>
        <taxon>Dikarya</taxon>
        <taxon>Ascomycota</taxon>
        <taxon>Pezizomycotina</taxon>
        <taxon>Pezizomycetes</taxon>
        <taxon>Pezizales</taxon>
        <taxon>Discinaceae</taxon>
        <taxon>Discina</taxon>
    </lineage>
</organism>
<evidence type="ECO:0000313" key="4">
    <source>
        <dbReference type="Proteomes" id="UP001447188"/>
    </source>
</evidence>
<evidence type="ECO:0000256" key="1">
    <source>
        <dbReference type="ARBA" id="ARBA00022803"/>
    </source>
</evidence>
<comment type="function">
    <text evidence="2">Part of the endoplasmic reticulum membrane protein complex (EMC) that enables the energy-independent insertion into endoplasmic reticulum membranes of newly synthesized membrane proteins.</text>
</comment>
<comment type="subunit">
    <text evidence="2">Component of the ER membrane protein complex (EMC).</text>
</comment>
<gene>
    <name evidence="3" type="primary">oca3</name>
    <name evidence="3" type="ORF">Q9L58_008186</name>
</gene>
<proteinExistence type="inferred from homology"/>
<dbReference type="Gene3D" id="1.25.40.10">
    <property type="entry name" value="Tetratricopeptide repeat domain"/>
    <property type="match status" value="1"/>
</dbReference>
<keyword evidence="2" id="KW-0256">Endoplasmic reticulum</keyword>
<evidence type="ECO:0000313" key="3">
    <source>
        <dbReference type="EMBL" id="KAL0632957.1"/>
    </source>
</evidence>
<dbReference type="EMBL" id="JBBBZM010000143">
    <property type="protein sequence ID" value="KAL0632957.1"/>
    <property type="molecule type" value="Genomic_DNA"/>
</dbReference>
<dbReference type="Proteomes" id="UP001447188">
    <property type="component" value="Unassembled WGS sequence"/>
</dbReference>
<accession>A0ABR3GAI2</accession>
<dbReference type="PANTHER" id="PTHR12760">
    <property type="entry name" value="TETRATRICOPEPTIDE REPEAT PROTEIN"/>
    <property type="match status" value="1"/>
</dbReference>
<dbReference type="SUPFAM" id="SSF48452">
    <property type="entry name" value="TPR-like"/>
    <property type="match status" value="1"/>
</dbReference>
<name>A0ABR3GAI2_9PEZI</name>